<keyword evidence="2 3" id="KW-0663">Pyridoxal phosphate</keyword>
<dbReference type="Gene3D" id="3.40.640.10">
    <property type="entry name" value="Type I PLP-dependent aspartate aminotransferase-like (Major domain)"/>
    <property type="match status" value="1"/>
</dbReference>
<keyword evidence="5" id="KW-1185">Reference proteome</keyword>
<sequence>MKQNACIWKKKRDAAAITVMMELFHPGDHLIVDADLYGGSIRLFHNVSEKNGITDSTLRLSVGIEDVKDLLDELDKVFREIEGELHTERFNIGNSYHM</sequence>
<reference evidence="4 5" key="1">
    <citation type="journal article" date="2021" name="ISME Commun">
        <title>Automated analysis of genomic sequences facilitates high-throughput and comprehensive description of bacteria.</title>
        <authorList>
            <person name="Hitch T.C.A."/>
        </authorList>
    </citation>
    <scope>NUCLEOTIDE SEQUENCE [LARGE SCALE GENOMIC DNA]</scope>
    <source>
        <strain evidence="4 5">Sanger_03</strain>
    </source>
</reference>
<dbReference type="Pfam" id="PF01053">
    <property type="entry name" value="Cys_Met_Meta_PP"/>
    <property type="match status" value="1"/>
</dbReference>
<evidence type="ECO:0000313" key="5">
    <source>
        <dbReference type="Proteomes" id="UP001652431"/>
    </source>
</evidence>
<name>A0ABT2RMU2_9FIRM</name>
<comment type="caution">
    <text evidence="4">The sequence shown here is derived from an EMBL/GenBank/DDBJ whole genome shotgun (WGS) entry which is preliminary data.</text>
</comment>
<evidence type="ECO:0000256" key="3">
    <source>
        <dbReference type="RuleBase" id="RU362118"/>
    </source>
</evidence>
<dbReference type="Proteomes" id="UP001652431">
    <property type="component" value="Unassembled WGS sequence"/>
</dbReference>
<keyword evidence="4" id="KW-0032">Aminotransferase</keyword>
<accession>A0ABT2RMU2</accession>
<evidence type="ECO:0000313" key="4">
    <source>
        <dbReference type="EMBL" id="MCU6686705.1"/>
    </source>
</evidence>
<dbReference type="PANTHER" id="PTHR11808">
    <property type="entry name" value="TRANS-SULFURATION ENZYME FAMILY MEMBER"/>
    <property type="match status" value="1"/>
</dbReference>
<organism evidence="4 5">
    <name type="scientific">Dorea acetigenes</name>
    <dbReference type="NCBI Taxonomy" id="2981787"/>
    <lineage>
        <taxon>Bacteria</taxon>
        <taxon>Bacillati</taxon>
        <taxon>Bacillota</taxon>
        <taxon>Clostridia</taxon>
        <taxon>Lachnospirales</taxon>
        <taxon>Lachnospiraceae</taxon>
        <taxon>Dorea</taxon>
    </lineage>
</organism>
<gene>
    <name evidence="4" type="ORF">OCV99_09115</name>
</gene>
<dbReference type="SUPFAM" id="SSF53383">
    <property type="entry name" value="PLP-dependent transferases"/>
    <property type="match status" value="1"/>
</dbReference>
<dbReference type="InterPro" id="IPR015424">
    <property type="entry name" value="PyrdxlP-dep_Trfase"/>
</dbReference>
<dbReference type="InterPro" id="IPR000277">
    <property type="entry name" value="Cys/Met-Metab_PyrdxlP-dep_enz"/>
</dbReference>
<dbReference type="RefSeq" id="WP_227192323.1">
    <property type="nucleotide sequence ID" value="NZ_JAOQJU010000009.1"/>
</dbReference>
<evidence type="ECO:0000256" key="2">
    <source>
        <dbReference type="ARBA" id="ARBA00022898"/>
    </source>
</evidence>
<comment type="cofactor">
    <cofactor evidence="1 3">
        <name>pyridoxal 5'-phosphate</name>
        <dbReference type="ChEBI" id="CHEBI:597326"/>
    </cofactor>
</comment>
<dbReference type="GO" id="GO:0008483">
    <property type="term" value="F:transaminase activity"/>
    <property type="evidence" value="ECO:0007669"/>
    <property type="project" value="UniProtKB-KW"/>
</dbReference>
<dbReference type="EMBL" id="JAOQJU010000009">
    <property type="protein sequence ID" value="MCU6686705.1"/>
    <property type="molecule type" value="Genomic_DNA"/>
</dbReference>
<comment type="similarity">
    <text evidence="3">Belongs to the trans-sulfuration enzymes family.</text>
</comment>
<keyword evidence="4" id="KW-0808">Transferase</keyword>
<evidence type="ECO:0000256" key="1">
    <source>
        <dbReference type="ARBA" id="ARBA00001933"/>
    </source>
</evidence>
<dbReference type="InterPro" id="IPR015421">
    <property type="entry name" value="PyrdxlP-dep_Trfase_major"/>
</dbReference>
<protein>
    <submittedName>
        <fullName evidence="4">PLP-dependent aspartate aminotransferase family protein</fullName>
    </submittedName>
</protein>
<proteinExistence type="inferred from homology"/>